<dbReference type="InterPro" id="IPR000980">
    <property type="entry name" value="SH2"/>
</dbReference>
<dbReference type="eggNOG" id="ENOG502SCFD">
    <property type="taxonomic scope" value="Eukaryota"/>
</dbReference>
<dbReference type="Gene3D" id="3.30.505.10">
    <property type="entry name" value="SH2 domain"/>
    <property type="match status" value="1"/>
</dbReference>
<dbReference type="CDD" id="cd00173">
    <property type="entry name" value="SH2"/>
    <property type="match status" value="1"/>
</dbReference>
<dbReference type="HOGENOM" id="CLU_092160_0_0_1"/>
<reference evidence="3" key="3">
    <citation type="submission" date="2012-09" db="EMBL/GenBank/DDBJ databases">
        <authorList>
            <consortium name="VectorBase"/>
        </authorList>
    </citation>
    <scope>NUCLEOTIDE SEQUENCE</scope>
    <source>
        <strain evidence="3">Liverpool</strain>
    </source>
</reference>
<reference evidence="3" key="2">
    <citation type="journal article" date="2007" name="Science">
        <title>Genome sequence of Aedes aegypti, a major arbovirus vector.</title>
        <authorList>
            <person name="Nene V."/>
            <person name="Wortman J.R."/>
            <person name="Lawson D."/>
            <person name="Haas B."/>
            <person name="Kodira C."/>
            <person name="Tu Z.J."/>
            <person name="Loftus B."/>
            <person name="Xi Z."/>
            <person name="Megy K."/>
            <person name="Grabherr M."/>
            <person name="Ren Q."/>
            <person name="Zdobnov E.M."/>
            <person name="Lobo N.F."/>
            <person name="Campbell K.S."/>
            <person name="Brown S.E."/>
            <person name="Bonaldo M.F."/>
            <person name="Zhu J."/>
            <person name="Sinkins S.P."/>
            <person name="Hogenkamp D.G."/>
            <person name="Amedeo P."/>
            <person name="Arensburger P."/>
            <person name="Atkinson P.W."/>
            <person name="Bidwell S."/>
            <person name="Biedler J."/>
            <person name="Birney E."/>
            <person name="Bruggner R.V."/>
            <person name="Costas J."/>
            <person name="Coy M.R."/>
            <person name="Crabtree J."/>
            <person name="Crawford M."/>
            <person name="Debruyn B."/>
            <person name="Decaprio D."/>
            <person name="Eiglmeier K."/>
            <person name="Eisenstadt E."/>
            <person name="El-Dorry H."/>
            <person name="Gelbart W.M."/>
            <person name="Gomes S.L."/>
            <person name="Hammond M."/>
            <person name="Hannick L.I."/>
            <person name="Hogan J.R."/>
            <person name="Holmes M.H."/>
            <person name="Jaffe D."/>
            <person name="Johnston J.S."/>
            <person name="Kennedy R.C."/>
            <person name="Koo H."/>
            <person name="Kravitz S."/>
            <person name="Kriventseva E.V."/>
            <person name="Kulp D."/>
            <person name="Labutti K."/>
            <person name="Lee E."/>
            <person name="Li S."/>
            <person name="Lovin D.D."/>
            <person name="Mao C."/>
            <person name="Mauceli E."/>
            <person name="Menck C.F."/>
            <person name="Miller J.R."/>
            <person name="Montgomery P."/>
            <person name="Mori A."/>
            <person name="Nascimento A.L."/>
            <person name="Naveira H.F."/>
            <person name="Nusbaum C."/>
            <person name="O'leary S."/>
            <person name="Orvis J."/>
            <person name="Pertea M."/>
            <person name="Quesneville H."/>
            <person name="Reidenbach K.R."/>
            <person name="Rogers Y.H."/>
            <person name="Roth C.W."/>
            <person name="Schneider J.R."/>
            <person name="Schatz M."/>
            <person name="Shumway M."/>
            <person name="Stanke M."/>
            <person name="Stinson E.O."/>
            <person name="Tubio J.M."/>
            <person name="Vanzee J.P."/>
            <person name="Verjovski-Almeida S."/>
            <person name="Werner D."/>
            <person name="White O."/>
            <person name="Wyder S."/>
            <person name="Zeng Q."/>
            <person name="Zhao Q."/>
            <person name="Zhao Y."/>
            <person name="Hill C.A."/>
            <person name="Raikhel A.S."/>
            <person name="Soares M.B."/>
            <person name="Knudson D.L."/>
            <person name="Lee N.H."/>
            <person name="Galagan J."/>
            <person name="Salzberg S.L."/>
            <person name="Paulsen I.T."/>
            <person name="Dimopoulos G."/>
            <person name="Collins F.H."/>
            <person name="Birren B."/>
            <person name="Fraser-Liggett C.M."/>
            <person name="Severson D.W."/>
        </authorList>
    </citation>
    <scope>NUCLEOTIDE SEQUENCE [LARGE SCALE GENOMIC DNA]</scope>
    <source>
        <strain evidence="3">Liverpool</strain>
    </source>
</reference>
<evidence type="ECO:0000313" key="4">
    <source>
        <dbReference type="Proteomes" id="UP000682892"/>
    </source>
</evidence>
<dbReference type="VEuPathDB" id="VectorBase:AAEL020313"/>
<accession>Q17HW6</accession>
<sequence>MVISIKSMCCCCVTVSLNLLSNLVQRIVDDIMELIYCQRRHCPASSSDSLLSVVAIEDQYQCHRRLSPSSSDQPQKIVQQQLEREIDAAETDTKGSDPLEVTAPPSVGSSFYNVIYDTVELEPYYWAVNRLQSEEMLRGTPDGSCLVRPFKLQHPHIRYILSVHAAGIYFHLFIRLTTPNGLYALGLVKQKERRFKFPADIVQYYRTHRLECTSSSAIEGAKIRLHLLPIVNQPARSEGAVILPRTDNVTTITTGAKLTHVQNA</sequence>
<dbReference type="PaxDb" id="7159-AAEL002553-PA"/>
<evidence type="ECO:0000256" key="1">
    <source>
        <dbReference type="PROSITE-ProRule" id="PRU00191"/>
    </source>
</evidence>
<keyword evidence="1" id="KW-0727">SH2 domain</keyword>
<dbReference type="PROSITE" id="PS50001">
    <property type="entry name" value="SH2"/>
    <property type="match status" value="1"/>
</dbReference>
<dbReference type="SMART" id="SM00252">
    <property type="entry name" value="SH2"/>
    <property type="match status" value="1"/>
</dbReference>
<name>Q17HW6_AEDAE</name>
<proteinExistence type="predicted"/>
<organism evidence="3 4">
    <name type="scientific">Aedes aegypti</name>
    <name type="common">Yellowfever mosquito</name>
    <name type="synonym">Culex aegypti</name>
    <dbReference type="NCBI Taxonomy" id="7159"/>
    <lineage>
        <taxon>Eukaryota</taxon>
        <taxon>Metazoa</taxon>
        <taxon>Ecdysozoa</taxon>
        <taxon>Arthropoda</taxon>
        <taxon>Hexapoda</taxon>
        <taxon>Insecta</taxon>
        <taxon>Pterygota</taxon>
        <taxon>Neoptera</taxon>
        <taxon>Endopterygota</taxon>
        <taxon>Diptera</taxon>
        <taxon>Nematocera</taxon>
        <taxon>Culicoidea</taxon>
        <taxon>Culicidae</taxon>
        <taxon>Culicinae</taxon>
        <taxon>Aedini</taxon>
        <taxon>Aedes</taxon>
        <taxon>Stegomyia</taxon>
    </lineage>
</organism>
<dbReference type="AlphaFoldDB" id="Q17HW6"/>
<reference evidence="3" key="1">
    <citation type="submission" date="2005-10" db="EMBL/GenBank/DDBJ databases">
        <authorList>
            <person name="Loftus B.J."/>
            <person name="Nene V.M."/>
            <person name="Hannick L.I."/>
            <person name="Bidwell S."/>
            <person name="Haas B."/>
            <person name="Amedeo P."/>
            <person name="Orvis J."/>
            <person name="Wortman J.R."/>
            <person name="White O.R."/>
            <person name="Salzberg S."/>
            <person name="Shumway M."/>
            <person name="Koo H."/>
            <person name="Zhao Y."/>
            <person name="Holmes M."/>
            <person name="Miller J."/>
            <person name="Schatz M."/>
            <person name="Pop M."/>
            <person name="Pai G."/>
            <person name="Utterback T."/>
            <person name="Rogers Y.-H."/>
            <person name="Kravitz S."/>
            <person name="Fraser C.M."/>
        </authorList>
    </citation>
    <scope>NUCLEOTIDE SEQUENCE</scope>
    <source>
        <strain evidence="3">Liverpool</strain>
    </source>
</reference>
<dbReference type="PhylomeDB" id="Q17HW6"/>
<feature type="domain" description="SH2" evidence="2">
    <location>
        <begin position="123"/>
        <end position="227"/>
    </location>
</feature>
<protein>
    <submittedName>
        <fullName evidence="3">AAEL002553-PA</fullName>
    </submittedName>
</protein>
<dbReference type="EMBL" id="CH477245">
    <property type="protein sequence ID" value="EAT46223.1"/>
    <property type="molecule type" value="Genomic_DNA"/>
</dbReference>
<evidence type="ECO:0000259" key="2">
    <source>
        <dbReference type="PROSITE" id="PS50001"/>
    </source>
</evidence>
<dbReference type="SUPFAM" id="SSF55550">
    <property type="entry name" value="SH2 domain"/>
    <property type="match status" value="1"/>
</dbReference>
<dbReference type="Proteomes" id="UP000682892">
    <property type="component" value="Chromosome 1"/>
</dbReference>
<dbReference type="OMA" id="FHLFIRH"/>
<gene>
    <name evidence="3" type="ORF">AaeL_AAEL002553</name>
</gene>
<evidence type="ECO:0000313" key="3">
    <source>
        <dbReference type="EMBL" id="EAT46223.1"/>
    </source>
</evidence>
<dbReference type="InterPro" id="IPR036860">
    <property type="entry name" value="SH2_dom_sf"/>
</dbReference>
<dbReference type="STRING" id="7159.Q17HW6"/>